<feature type="region of interest" description="Disordered" evidence="1">
    <location>
        <begin position="1"/>
        <end position="20"/>
    </location>
</feature>
<organism evidence="3 4">
    <name type="scientific">Streptomyces venezuelae</name>
    <dbReference type="NCBI Taxonomy" id="54571"/>
    <lineage>
        <taxon>Bacteria</taxon>
        <taxon>Bacillati</taxon>
        <taxon>Actinomycetota</taxon>
        <taxon>Actinomycetes</taxon>
        <taxon>Kitasatosporales</taxon>
        <taxon>Streptomycetaceae</taxon>
        <taxon>Streptomyces</taxon>
    </lineage>
</organism>
<gene>
    <name evidence="3" type="ORF">DEJ50_08410</name>
</gene>
<dbReference type="InterPro" id="IPR009003">
    <property type="entry name" value="Peptidase_S1_PA"/>
</dbReference>
<dbReference type="InterPro" id="IPR043504">
    <property type="entry name" value="Peptidase_S1_PA_chymotrypsin"/>
</dbReference>
<evidence type="ECO:0000313" key="3">
    <source>
        <dbReference type="EMBL" id="QES47828.1"/>
    </source>
</evidence>
<dbReference type="RefSeq" id="WP_150206948.1">
    <property type="nucleotide sequence ID" value="NZ_CP029190.1"/>
</dbReference>
<dbReference type="AlphaFoldDB" id="A0A5P2D1A7"/>
<evidence type="ECO:0000256" key="1">
    <source>
        <dbReference type="SAM" id="MobiDB-lite"/>
    </source>
</evidence>
<dbReference type="PANTHER" id="PTHR43019:SF23">
    <property type="entry name" value="PROTEASE DO-LIKE 5, CHLOROPLASTIC"/>
    <property type="match status" value="1"/>
</dbReference>
<accession>A0A5P2D1A7</accession>
<feature type="domain" description="vWA-MoxR associated protein C-terminal" evidence="2">
    <location>
        <begin position="873"/>
        <end position="1098"/>
    </location>
</feature>
<feature type="region of interest" description="Disordered" evidence="1">
    <location>
        <begin position="38"/>
        <end position="81"/>
    </location>
</feature>
<dbReference type="Proteomes" id="UP000325211">
    <property type="component" value="Chromosome"/>
</dbReference>
<feature type="compositionally biased region" description="Gly residues" evidence="1">
    <location>
        <begin position="47"/>
        <end position="57"/>
    </location>
</feature>
<dbReference type="SUPFAM" id="SSF50494">
    <property type="entry name" value="Trypsin-like serine proteases"/>
    <property type="match status" value="1"/>
</dbReference>
<evidence type="ECO:0000313" key="4">
    <source>
        <dbReference type="Proteomes" id="UP000325211"/>
    </source>
</evidence>
<proteinExistence type="predicted"/>
<dbReference type="EMBL" id="CP029190">
    <property type="protein sequence ID" value="QES47828.1"/>
    <property type="molecule type" value="Genomic_DNA"/>
</dbReference>
<protein>
    <recommendedName>
        <fullName evidence="2">vWA-MoxR associated protein C-terminal domain-containing protein</fullName>
    </recommendedName>
</protein>
<evidence type="ECO:0000259" key="2">
    <source>
        <dbReference type="Pfam" id="PF20028"/>
    </source>
</evidence>
<dbReference type="OrthoDB" id="4495511at2"/>
<name>A0A5P2D1A7_STRVZ</name>
<dbReference type="InterPro" id="IPR045450">
    <property type="entry name" value="VMAP_C"/>
</dbReference>
<dbReference type="Pfam" id="PF20028">
    <property type="entry name" value="VMAP-C"/>
    <property type="match status" value="1"/>
</dbReference>
<feature type="region of interest" description="Disordered" evidence="1">
    <location>
        <begin position="208"/>
        <end position="239"/>
    </location>
</feature>
<dbReference type="NCBIfam" id="NF041121">
    <property type="entry name" value="SAV_2336_NTERM"/>
    <property type="match status" value="1"/>
</dbReference>
<dbReference type="InterPro" id="IPR047738">
    <property type="entry name" value="SAV_2336-like_N"/>
</dbReference>
<reference evidence="3 4" key="1">
    <citation type="submission" date="2018-05" db="EMBL/GenBank/DDBJ databases">
        <title>Streptomyces venezuelae.</title>
        <authorList>
            <person name="Kim W."/>
            <person name="Lee N."/>
            <person name="Cho B.-K."/>
        </authorList>
    </citation>
    <scope>NUCLEOTIDE SEQUENCE [LARGE SCALE GENOMIC DNA]</scope>
    <source>
        <strain evidence="3 4">ATCC 21782</strain>
    </source>
</reference>
<dbReference type="Gene3D" id="2.40.10.10">
    <property type="entry name" value="Trypsin-like serine proteases"/>
    <property type="match status" value="2"/>
</dbReference>
<sequence length="1114" mass="118977">MAGEAGRSPYRLPADDDGPSVVDLADALWLARFLGRSSPAREPEAGSGAGAGAGAAGSTGPDTETGQPARTPGPRPQTPLHAVTAPTAAALQEPPGDAVPGPRGAGAAPVRVGRESVLTDPLAISRALRPLKQRAPGPGTPLLDEEATARASGESLMFLPAWKTPTERRFAVDLVVDTGPSMAMWQQLATELQTLFEAHGAFRVTDTWSLDTGAPRPRPEPFHRTSRGRPQRAFPPRQLADPTGRRLLLLLTDGVGPLWRSPELMEAVDRWSRTRPVAVLQVLPHSLWHRTALVPEHVLARSGAPGRATALFRPQTPHRRAARGPIRHQRWVPVLELRPDWLAPWARLVAGQAGDWIPMMALRAGAEPLPLPPLLPGSDHDPAAPDPAAADPAALVEGFRGEASAGAFELAGYLAAVPLVLPVMRLVQRAMMPRSGTAHLAEFFLSGLLVQVPDQPGSDSDPDLTLYEFRPGVREALLDTLTRRESLRVLDVVSRVSGRVARRLGGTLDFRALIPAPGSSEGWRLPQDSRPFARVAAKVLAGAGHEYKSVAEALAEAADGPTVRGRLTASPPTDRRDPVELISRLAAAATVRVHSAERVDGMVGSGFFVSPNRVLTSAHVLPAYSLHATGAGLHRVRIGYGDQLLSGVVEWAGLDNRPRTGSGPEPDLALIRVLDEVDHPCVWVTERPPGSVVLGGPTVCFGWSMVDGEARLHSFRCTNDGVFDGPDDERLLRLVGGPTILPGMSGGPVVDLGHGEVIGVLRGISGQNVRTAVPIQELRHLPVTVDPQEDLYQQLFTAHDLYHADRNSAAHEPGTTWTDVHTLLGRTTHIAGRTELLGMRRRAGGNASARRTSSDRTGPEVLLEIFPADDSGRHGWRIAIVWDDSEVTPMHADEEGAAPEALPGLLARPLAETLERCDRTGYAAPLQLALPSDLLPDLDVERWRLGARGGLMLGAERPIVTRLVGGPTAGGLAINEQRRTRWRFLHGGPPVPVILDGEVRTELQVLPPSAVPVLSGGGATSEVLHDLIVAGHPVVLWRRRPLAPGFLDAEFREGVNQLVGARSTEDLPAALASLRSRLVRGDVNAHWSDGLALLYDDPTSPLPGPGDGDLPEAP</sequence>
<dbReference type="Pfam" id="PF13365">
    <property type="entry name" value="Trypsin_2"/>
    <property type="match status" value="1"/>
</dbReference>
<dbReference type="PANTHER" id="PTHR43019">
    <property type="entry name" value="SERINE ENDOPROTEASE DEGS"/>
    <property type="match status" value="1"/>
</dbReference>